<keyword evidence="1" id="KW-1133">Transmembrane helix</keyword>
<comment type="caution">
    <text evidence="2">The sequence shown here is derived from an EMBL/GenBank/DDBJ whole genome shotgun (WGS) entry which is preliminary data.</text>
</comment>
<accession>A0A1Q9E1H3</accession>
<keyword evidence="1" id="KW-0472">Membrane</keyword>
<dbReference type="EMBL" id="LSRX01000299">
    <property type="protein sequence ID" value="OLQ01268.1"/>
    <property type="molecule type" value="Genomic_DNA"/>
</dbReference>
<dbReference type="Proteomes" id="UP000186817">
    <property type="component" value="Unassembled WGS sequence"/>
</dbReference>
<evidence type="ECO:0000256" key="1">
    <source>
        <dbReference type="SAM" id="Phobius"/>
    </source>
</evidence>
<feature type="transmembrane region" description="Helical" evidence="1">
    <location>
        <begin position="43"/>
        <end position="66"/>
    </location>
</feature>
<evidence type="ECO:0000313" key="3">
    <source>
        <dbReference type="Proteomes" id="UP000186817"/>
    </source>
</evidence>
<dbReference type="AlphaFoldDB" id="A0A1Q9E1H3"/>
<dbReference type="OrthoDB" id="411615at2759"/>
<name>A0A1Q9E1H3_SYMMI</name>
<reference evidence="2 3" key="1">
    <citation type="submission" date="2016-02" db="EMBL/GenBank/DDBJ databases">
        <title>Genome analysis of coral dinoflagellate symbionts highlights evolutionary adaptations to a symbiotic lifestyle.</title>
        <authorList>
            <person name="Aranda M."/>
            <person name="Li Y."/>
            <person name="Liew Y.J."/>
            <person name="Baumgarten S."/>
            <person name="Simakov O."/>
            <person name="Wilson M."/>
            <person name="Piel J."/>
            <person name="Ashoor H."/>
            <person name="Bougouffa S."/>
            <person name="Bajic V.B."/>
            <person name="Ryu T."/>
            <person name="Ravasi T."/>
            <person name="Bayer T."/>
            <person name="Micklem G."/>
            <person name="Kim H."/>
            <person name="Bhak J."/>
            <person name="Lajeunesse T.C."/>
            <person name="Voolstra C.R."/>
        </authorList>
    </citation>
    <scope>NUCLEOTIDE SEQUENCE [LARGE SCALE GENOMIC DNA]</scope>
    <source>
        <strain evidence="2 3">CCMP2467</strain>
    </source>
</reference>
<keyword evidence="3" id="KW-1185">Reference proteome</keyword>
<gene>
    <name evidence="2" type="ORF">AK812_SmicGene15997</name>
</gene>
<sequence length="409" mass="46324">MTLSVLLTVASLVAMLIFLPARWVCCAFQDKFAWDQQTDSPTALGTVSVWLLSVLPTAIGTFFTSISRPHFNLSSRSVVVQLPPDIGLPPWMVGLCLRPVYGLNDAPRRWWNRLDKFLRPMHLCRIRRHRRREDLSTGSFSSEKEPEPEPSGYLKDLALHAMSCYAYDEESRSTSDLAEERSYMSCSDIAQCFNTETKKMVDYAWRPAGSLVRMNVHALVFHRAKALRGPEPTYKVKDYPCRASMIPRKGTWWIGEKAHDLRQENKPCYLEEEAEVLVSLFLPEKASYKDKNDLTFTGQRVCWVNDAQGNKKSEECASQLLKTPSKTKRTFAAVGAYLGIKKDGELTQDTCGSKLFFKKTDMQNSASFLLPLFLTLPAHASASWLQMTSRPGTQLWLAFLDSVSGLNLR</sequence>
<proteinExistence type="predicted"/>
<keyword evidence="1" id="KW-0812">Transmembrane</keyword>
<protein>
    <submittedName>
        <fullName evidence="2">Uncharacterized protein</fullName>
    </submittedName>
</protein>
<organism evidence="2 3">
    <name type="scientific">Symbiodinium microadriaticum</name>
    <name type="common">Dinoflagellate</name>
    <name type="synonym">Zooxanthella microadriatica</name>
    <dbReference type="NCBI Taxonomy" id="2951"/>
    <lineage>
        <taxon>Eukaryota</taxon>
        <taxon>Sar</taxon>
        <taxon>Alveolata</taxon>
        <taxon>Dinophyceae</taxon>
        <taxon>Suessiales</taxon>
        <taxon>Symbiodiniaceae</taxon>
        <taxon>Symbiodinium</taxon>
    </lineage>
</organism>
<evidence type="ECO:0000313" key="2">
    <source>
        <dbReference type="EMBL" id="OLQ01268.1"/>
    </source>
</evidence>